<evidence type="ECO:0000313" key="4">
    <source>
        <dbReference type="EMBL" id="TMQ50765.1"/>
    </source>
</evidence>
<dbReference type="Pfam" id="PF16656">
    <property type="entry name" value="Pur_ac_phosph_N"/>
    <property type="match status" value="1"/>
</dbReference>
<dbReference type="InterPro" id="IPR015914">
    <property type="entry name" value="PAPs_N"/>
</dbReference>
<dbReference type="PROSITE" id="PS50853">
    <property type="entry name" value="FN3"/>
    <property type="match status" value="1"/>
</dbReference>
<evidence type="ECO:0000259" key="3">
    <source>
        <dbReference type="PROSITE" id="PS50853"/>
    </source>
</evidence>
<dbReference type="PANTHER" id="PTHR22953">
    <property type="entry name" value="ACID PHOSPHATASE RELATED"/>
    <property type="match status" value="1"/>
</dbReference>
<dbReference type="Gene3D" id="3.60.21.10">
    <property type="match status" value="1"/>
</dbReference>
<dbReference type="Pfam" id="PF13860">
    <property type="entry name" value="FlgD_ig"/>
    <property type="match status" value="1"/>
</dbReference>
<dbReference type="InterPro" id="IPR003961">
    <property type="entry name" value="FN3_dom"/>
</dbReference>
<reference evidence="4 5" key="1">
    <citation type="journal article" date="2019" name="Nat. Microbiol.">
        <title>Mediterranean grassland soil C-N compound turnover is dependent on rainfall and depth, and is mediated by genomically divergent microorganisms.</title>
        <authorList>
            <person name="Diamond S."/>
            <person name="Andeer P.F."/>
            <person name="Li Z."/>
            <person name="Crits-Christoph A."/>
            <person name="Burstein D."/>
            <person name="Anantharaman K."/>
            <person name="Lane K.R."/>
            <person name="Thomas B.C."/>
            <person name="Pan C."/>
            <person name="Northen T.R."/>
            <person name="Banfield J.F."/>
        </authorList>
    </citation>
    <scope>NUCLEOTIDE SEQUENCE [LARGE SCALE GENOMIC DNA]</scope>
    <source>
        <strain evidence="4">WS_2</strain>
    </source>
</reference>
<dbReference type="CDD" id="cd00063">
    <property type="entry name" value="FN3"/>
    <property type="match status" value="1"/>
</dbReference>
<sequence length="644" mass="68721">MGLERGAPRARRGCAARGRSRNRGAGRVLGCACRTRGRATPARRSRVVARESNPHRLEARTARRRWALNRVPAFRGAARGPGQPVLPRVSPAIGLVLAVVVVCATHRDGSALPPGFPTERPLPAQIVGESEGSPNPFAGATVTRGPYLQCATPTSIVIRWRTSIPTDARVRWGRTAGRLDVRVSSVAVTTEHEIIVTGLDPGTRYWYSVGTGFGQLAGDPTCAFVTPPPVGSAQPVRAWIIGDSGEAGPIQGSVRDAFLAYTGSRGADLFLMLGDNAYGEGSDSEYQAGVFVPYALPLRQWTLWPTRGNHDGVYSGANNDYYDFFSLPAHAEAGGVPSGTEAYYSYDYANVHFVCLDSEGSDKSPGGAMVTWLRADLSATSQQWVIAYWHHPPYSKGSHDSDTESDLIAMRQNVVPILDALGADLVLCGHSHSYERSFLLRWHYGLSTTLTSSMKVDSSDGRRNGNGPYVKPVPPRTPSAGIVYTVAGSSSKTGGGSLNHPVMVSSQDVPGSLVLDVNGSVLDVRFLNSAGVVADSFTVVKAGVASVPADPARGFSIVGISPRPSHGPVELSYRLPYPGRVKVAIYDAEGRRIAKVADGDEPAGERRVRWDARDAAGSPIVAGVYFAVVELAGERRVARVVLTR</sequence>
<dbReference type="GO" id="GO:0046872">
    <property type="term" value="F:metal ion binding"/>
    <property type="evidence" value="ECO:0007669"/>
    <property type="project" value="InterPro"/>
</dbReference>
<proteinExistence type="predicted"/>
<feature type="domain" description="Fibronectin type-III" evidence="3">
    <location>
        <begin position="142"/>
        <end position="229"/>
    </location>
</feature>
<dbReference type="PANTHER" id="PTHR22953:SF153">
    <property type="entry name" value="PURPLE ACID PHOSPHATASE"/>
    <property type="match status" value="1"/>
</dbReference>
<dbReference type="InterPro" id="IPR008963">
    <property type="entry name" value="Purple_acid_Pase-like_N"/>
</dbReference>
<dbReference type="InterPro" id="IPR025965">
    <property type="entry name" value="FlgD/Vpr_Ig-like"/>
</dbReference>
<evidence type="ECO:0000313" key="5">
    <source>
        <dbReference type="Proteomes" id="UP000317716"/>
    </source>
</evidence>
<dbReference type="InterPro" id="IPR029052">
    <property type="entry name" value="Metallo-depent_PP-like"/>
</dbReference>
<dbReference type="AlphaFoldDB" id="A0A538SHC3"/>
<dbReference type="GO" id="GO:0003993">
    <property type="term" value="F:acid phosphatase activity"/>
    <property type="evidence" value="ECO:0007669"/>
    <property type="project" value="InterPro"/>
</dbReference>
<organism evidence="4 5">
    <name type="scientific">Eiseniibacteriota bacterium</name>
    <dbReference type="NCBI Taxonomy" id="2212470"/>
    <lineage>
        <taxon>Bacteria</taxon>
        <taxon>Candidatus Eiseniibacteriota</taxon>
    </lineage>
</organism>
<evidence type="ECO:0000256" key="2">
    <source>
        <dbReference type="SAM" id="MobiDB-lite"/>
    </source>
</evidence>
<gene>
    <name evidence="4" type="ORF">E6K72_11170</name>
</gene>
<accession>A0A538SHC3</accession>
<dbReference type="SUPFAM" id="SSF49363">
    <property type="entry name" value="Purple acid phosphatase, N-terminal domain"/>
    <property type="match status" value="1"/>
</dbReference>
<dbReference type="InterPro" id="IPR039331">
    <property type="entry name" value="PAPs-like"/>
</dbReference>
<comment type="caution">
    <text evidence="4">The sequence shown here is derived from an EMBL/GenBank/DDBJ whole genome shotgun (WGS) entry which is preliminary data.</text>
</comment>
<keyword evidence="1" id="KW-0732">Signal</keyword>
<dbReference type="SUPFAM" id="SSF56300">
    <property type="entry name" value="Metallo-dependent phosphatases"/>
    <property type="match status" value="1"/>
</dbReference>
<feature type="region of interest" description="Disordered" evidence="2">
    <location>
        <begin position="454"/>
        <end position="474"/>
    </location>
</feature>
<dbReference type="Gene3D" id="2.60.40.380">
    <property type="entry name" value="Purple acid phosphatase-like, N-terminal"/>
    <property type="match status" value="1"/>
</dbReference>
<name>A0A538SHC3_UNCEI</name>
<dbReference type="Pfam" id="PF00149">
    <property type="entry name" value="Metallophos"/>
    <property type="match status" value="1"/>
</dbReference>
<dbReference type="EMBL" id="VBOS01000401">
    <property type="protein sequence ID" value="TMQ50765.1"/>
    <property type="molecule type" value="Genomic_DNA"/>
</dbReference>
<dbReference type="InterPro" id="IPR004843">
    <property type="entry name" value="Calcineurin-like_PHP"/>
</dbReference>
<dbReference type="Gene3D" id="2.60.40.4070">
    <property type="match status" value="1"/>
</dbReference>
<evidence type="ECO:0000256" key="1">
    <source>
        <dbReference type="ARBA" id="ARBA00022729"/>
    </source>
</evidence>
<dbReference type="Proteomes" id="UP000317716">
    <property type="component" value="Unassembled WGS sequence"/>
</dbReference>
<protein>
    <recommendedName>
        <fullName evidence="3">Fibronectin type-III domain-containing protein</fullName>
    </recommendedName>
</protein>